<dbReference type="SUPFAM" id="SSF55008">
    <property type="entry name" value="HMA, heavy metal-associated domain"/>
    <property type="match status" value="3"/>
</dbReference>
<keyword evidence="3" id="KW-1133">Transmembrane helix</keyword>
<dbReference type="FunFam" id="3.30.70.100:FF:000001">
    <property type="entry name" value="ATPase copper transporting beta"/>
    <property type="match status" value="1"/>
</dbReference>
<evidence type="ECO:0000256" key="3">
    <source>
        <dbReference type="SAM" id="Phobius"/>
    </source>
</evidence>
<dbReference type="Gene3D" id="3.30.70.100">
    <property type="match status" value="3"/>
</dbReference>
<dbReference type="PANTHER" id="PTHR43520:SF32">
    <property type="entry name" value="COPPER RESISTANCE P-TYPE ATPASE (EUROFUNG)"/>
    <property type="match status" value="1"/>
</dbReference>
<dbReference type="EMBL" id="SFCI01001389">
    <property type="protein sequence ID" value="TFY75906.1"/>
    <property type="molecule type" value="Genomic_DNA"/>
</dbReference>
<keyword evidence="6" id="KW-1185">Reference proteome</keyword>
<dbReference type="Proteomes" id="UP000298061">
    <property type="component" value="Unassembled WGS sequence"/>
</dbReference>
<dbReference type="Pfam" id="PF00403">
    <property type="entry name" value="HMA"/>
    <property type="match status" value="1"/>
</dbReference>
<dbReference type="InterPro" id="IPR036163">
    <property type="entry name" value="HMA_dom_sf"/>
</dbReference>
<feature type="transmembrane region" description="Helical" evidence="3">
    <location>
        <begin position="365"/>
        <end position="392"/>
    </location>
</feature>
<dbReference type="Gene3D" id="2.70.150.10">
    <property type="entry name" value="Calcium-transporting ATPase, cytoplasmic transduction domain A"/>
    <property type="match status" value="1"/>
</dbReference>
<sequence>MTNYNLPDAVHMASDQGGGMVTTIFISNLHCSREDPGLSVTPSIIRAPAIEDTGFDLAESPVAGPSQLTDIRARARHPSCLSKELDTFSSALHASRPSTRSPLLTIKPTSLPSKTKMALSEIPGVQDVTVSLLGNSATAVLKHKDLVTQVVNTIEDIGYEAEVVELQPAHPRPAPASEASQRFLLTLSIGGMTCASCSSTITRLVSELKGVSEVSINLLGNSGSMVIERKELLDDIVDVIESAGYEATVMDIEPIKSSNDKAQARREPRSISLRVEGMFCEHCPEKVVNAIKQLDPEILVEKSSGGHRDPSFRVTYTPSLPTLTIRDIVAAAESANSPAFHVSIHKPTSLEDRARAMQIHEQRELMYRLLFAVVVAIPTFIIGIVYMSLVPSTNSGKMFLMEPMWSGNASRIQWSLFFLATPVMFYSAGIFHRRSLKEIHALWRRGSKTPVLKRFIRFGSMNLLVSSGVSVAYFSSIVLLALAASSAPSADGHGDTTTYFDSVVFLTMFLLIGRYMEAYSKGRTADAITSLGKLRPAEAHLLVARSKLDSPPSYSQTEEDVEKGDLALEAEDPATPGYTTVTVSVDMLEIGDVVRVQNGSTPPADGTIISGETTFNESSLTGESRPIKKTVGDETMLDHIVKVVRDGQTKRAPIERVADLLTGYFVPVVTLLAILTWVIWLSLGLGGVLPRDYLDNDVGGW</sequence>
<dbReference type="GO" id="GO:0043682">
    <property type="term" value="F:P-type divalent copper transporter activity"/>
    <property type="evidence" value="ECO:0007669"/>
    <property type="project" value="TreeGrafter"/>
</dbReference>
<keyword evidence="2" id="KW-1278">Translocase</keyword>
<accession>A0A4Y9ZM18</accession>
<keyword evidence="3" id="KW-0812">Transmembrane</keyword>
<feature type="transmembrane region" description="Helical" evidence="3">
    <location>
        <begin position="660"/>
        <end position="683"/>
    </location>
</feature>
<dbReference type="CDD" id="cd00371">
    <property type="entry name" value="HMA"/>
    <property type="match status" value="3"/>
</dbReference>
<evidence type="ECO:0000313" key="6">
    <source>
        <dbReference type="Proteomes" id="UP000298061"/>
    </source>
</evidence>
<dbReference type="InterPro" id="IPR017969">
    <property type="entry name" value="Heavy-metal-associated_CS"/>
</dbReference>
<dbReference type="GO" id="GO:0005507">
    <property type="term" value="F:copper ion binding"/>
    <property type="evidence" value="ECO:0007669"/>
    <property type="project" value="TreeGrafter"/>
</dbReference>
<dbReference type="SUPFAM" id="SSF81653">
    <property type="entry name" value="Calcium ATPase, transduction domain A"/>
    <property type="match status" value="1"/>
</dbReference>
<feature type="domain" description="HMA" evidence="4">
    <location>
        <begin position="183"/>
        <end position="248"/>
    </location>
</feature>
<reference evidence="5 6" key="1">
    <citation type="submission" date="2019-02" db="EMBL/GenBank/DDBJ databases">
        <title>Genome sequencing of the rare red list fungi Hericium alpestre (H. flagellum).</title>
        <authorList>
            <person name="Buettner E."/>
            <person name="Kellner H."/>
        </authorList>
    </citation>
    <scope>NUCLEOTIDE SEQUENCE [LARGE SCALE GENOMIC DNA]</scope>
    <source>
        <strain evidence="5 6">DSM 108284</strain>
    </source>
</reference>
<dbReference type="PANTHER" id="PTHR43520">
    <property type="entry name" value="ATP7, ISOFORM B"/>
    <property type="match status" value="1"/>
</dbReference>
<feature type="transmembrane region" description="Helical" evidence="3">
    <location>
        <begin position="412"/>
        <end position="431"/>
    </location>
</feature>
<dbReference type="InterPro" id="IPR059000">
    <property type="entry name" value="ATPase_P-type_domA"/>
</dbReference>
<protein>
    <recommendedName>
        <fullName evidence="4">HMA domain-containing protein</fullName>
    </recommendedName>
</protein>
<evidence type="ECO:0000313" key="5">
    <source>
        <dbReference type="EMBL" id="TFY75906.1"/>
    </source>
</evidence>
<name>A0A4Y9ZM18_9AGAM</name>
<evidence type="ECO:0000256" key="2">
    <source>
        <dbReference type="ARBA" id="ARBA00022967"/>
    </source>
</evidence>
<dbReference type="InterPro" id="IPR006121">
    <property type="entry name" value="HMA_dom"/>
</dbReference>
<dbReference type="PROSITE" id="PS01047">
    <property type="entry name" value="HMA_1"/>
    <property type="match status" value="1"/>
</dbReference>
<keyword evidence="3" id="KW-0472">Membrane</keyword>
<dbReference type="InterPro" id="IPR008250">
    <property type="entry name" value="ATPase_P-typ_transduc_dom_A_sf"/>
</dbReference>
<dbReference type="PROSITE" id="PS50846">
    <property type="entry name" value="HMA_2"/>
    <property type="match status" value="1"/>
</dbReference>
<comment type="caution">
    <text evidence="5">The sequence shown here is derived from an EMBL/GenBank/DDBJ whole genome shotgun (WGS) entry which is preliminary data.</text>
</comment>
<dbReference type="GO" id="GO:0016020">
    <property type="term" value="C:membrane"/>
    <property type="evidence" value="ECO:0007669"/>
    <property type="project" value="TreeGrafter"/>
</dbReference>
<dbReference type="Pfam" id="PF00122">
    <property type="entry name" value="E1-E2_ATPase"/>
    <property type="match status" value="1"/>
</dbReference>
<dbReference type="OrthoDB" id="432719at2759"/>
<feature type="transmembrane region" description="Helical" evidence="3">
    <location>
        <begin position="496"/>
        <end position="513"/>
    </location>
</feature>
<evidence type="ECO:0000259" key="4">
    <source>
        <dbReference type="PROSITE" id="PS50846"/>
    </source>
</evidence>
<feature type="transmembrane region" description="Helical" evidence="3">
    <location>
        <begin position="463"/>
        <end position="484"/>
    </location>
</feature>
<dbReference type="AlphaFoldDB" id="A0A4Y9ZM18"/>
<evidence type="ECO:0000256" key="1">
    <source>
        <dbReference type="ARBA" id="ARBA00022723"/>
    </source>
</evidence>
<keyword evidence="1" id="KW-0479">Metal-binding</keyword>
<gene>
    <name evidence="5" type="ORF">EWM64_g8105</name>
</gene>
<feature type="non-terminal residue" evidence="5">
    <location>
        <position position="701"/>
    </location>
</feature>
<dbReference type="STRING" id="135208.A0A4Y9ZM18"/>
<organism evidence="5 6">
    <name type="scientific">Hericium alpestre</name>
    <dbReference type="NCBI Taxonomy" id="135208"/>
    <lineage>
        <taxon>Eukaryota</taxon>
        <taxon>Fungi</taxon>
        <taxon>Dikarya</taxon>
        <taxon>Basidiomycota</taxon>
        <taxon>Agaricomycotina</taxon>
        <taxon>Agaricomycetes</taxon>
        <taxon>Russulales</taxon>
        <taxon>Hericiaceae</taxon>
        <taxon>Hericium</taxon>
    </lineage>
</organism>
<proteinExistence type="predicted"/>
<dbReference type="GO" id="GO:0055070">
    <property type="term" value="P:copper ion homeostasis"/>
    <property type="evidence" value="ECO:0007669"/>
    <property type="project" value="TreeGrafter"/>
</dbReference>